<organism evidence="2 3">
    <name type="scientific">Linum tenue</name>
    <dbReference type="NCBI Taxonomy" id="586396"/>
    <lineage>
        <taxon>Eukaryota</taxon>
        <taxon>Viridiplantae</taxon>
        <taxon>Streptophyta</taxon>
        <taxon>Embryophyta</taxon>
        <taxon>Tracheophyta</taxon>
        <taxon>Spermatophyta</taxon>
        <taxon>Magnoliopsida</taxon>
        <taxon>eudicotyledons</taxon>
        <taxon>Gunneridae</taxon>
        <taxon>Pentapetalae</taxon>
        <taxon>rosids</taxon>
        <taxon>fabids</taxon>
        <taxon>Malpighiales</taxon>
        <taxon>Linaceae</taxon>
        <taxon>Linum</taxon>
    </lineage>
</organism>
<evidence type="ECO:0000256" key="1">
    <source>
        <dbReference type="SAM" id="MobiDB-lite"/>
    </source>
</evidence>
<sequence>MALCHREEFWLDPSYPRISTQDALDEAWRLIAEDEEEEEGESNVHVNVDSGSSKNDAAILTKSKSKIRSGLQKVVKQLVSPGSGLGLVSSLLRLGRSRKSSNNGASSSSGSSSSATECPQSSACQELASADYVVPHETKRLFRDSAASASSSSTGTSDEASTEESSFEADSSTSSVAAAPPEKTVRHTVVSPPRQDFLTMEPNLPVVFSVVPKVGKVEQRFLASFMKRKKEPKKSTPLPVALCFPVLWP</sequence>
<accession>A0AAV0JCK2</accession>
<dbReference type="AlphaFoldDB" id="A0AAV0JCK2"/>
<protein>
    <submittedName>
        <fullName evidence="2">Uncharacterized protein</fullName>
    </submittedName>
</protein>
<comment type="caution">
    <text evidence="2">The sequence shown here is derived from an EMBL/GenBank/DDBJ whole genome shotgun (WGS) entry which is preliminary data.</text>
</comment>
<gene>
    <name evidence="2" type="ORF">LITE_LOCUS13653</name>
</gene>
<reference evidence="2" key="1">
    <citation type="submission" date="2022-08" db="EMBL/GenBank/DDBJ databases">
        <authorList>
            <person name="Gutierrez-Valencia J."/>
        </authorList>
    </citation>
    <scope>NUCLEOTIDE SEQUENCE</scope>
</reference>
<name>A0AAV0JCK2_9ROSI</name>
<dbReference type="EMBL" id="CAMGYJ010000004">
    <property type="protein sequence ID" value="CAI0407662.1"/>
    <property type="molecule type" value="Genomic_DNA"/>
</dbReference>
<feature type="region of interest" description="Disordered" evidence="1">
    <location>
        <begin position="96"/>
        <end position="121"/>
    </location>
</feature>
<feature type="compositionally biased region" description="Low complexity" evidence="1">
    <location>
        <begin position="144"/>
        <end position="159"/>
    </location>
</feature>
<proteinExistence type="predicted"/>
<feature type="region of interest" description="Disordered" evidence="1">
    <location>
        <begin position="34"/>
        <end position="55"/>
    </location>
</feature>
<evidence type="ECO:0000313" key="2">
    <source>
        <dbReference type="EMBL" id="CAI0407662.1"/>
    </source>
</evidence>
<dbReference type="Proteomes" id="UP001154282">
    <property type="component" value="Unassembled WGS sequence"/>
</dbReference>
<feature type="compositionally biased region" description="Low complexity" evidence="1">
    <location>
        <begin position="96"/>
        <end position="115"/>
    </location>
</feature>
<feature type="region of interest" description="Disordered" evidence="1">
    <location>
        <begin position="143"/>
        <end position="189"/>
    </location>
</feature>
<evidence type="ECO:0000313" key="3">
    <source>
        <dbReference type="Proteomes" id="UP001154282"/>
    </source>
</evidence>
<keyword evidence="3" id="KW-1185">Reference proteome</keyword>